<evidence type="ECO:0000256" key="3">
    <source>
        <dbReference type="ARBA" id="ARBA00022490"/>
    </source>
</evidence>
<keyword evidence="6" id="KW-0206">Cytoskeleton</keyword>
<feature type="region of interest" description="Disordered" evidence="8">
    <location>
        <begin position="1"/>
        <end position="32"/>
    </location>
</feature>
<feature type="domain" description="WH2" evidence="11">
    <location>
        <begin position="634"/>
        <end position="651"/>
    </location>
</feature>
<dbReference type="InterPro" id="IPR011993">
    <property type="entry name" value="PH-like_dom_sf"/>
</dbReference>
<sequence length="715" mass="76226">MGEVLARGGGEVSEVKGKNAVERADGETGEGSLGGMKAFGVVRTDKERTGQTEMVKAGRIEMCRRGKIDGTELHFLQPLALSGTISAPWADKAPGSQSLDTITAIRCCGVACLVKDNPLRSYFIRVLDIKDGKTMFEQELYNNFSIYLPKPYFITFAGDLVGTVAQTPADHETCQVGLNFASEEETKRFRSHVTDLIGRRQRKSEKRRDPPNGISHFLIMSLSALWALPNLMEREEMVVAVGGEMFAASQSEPDNLTVLPAEMETCSRRIAHAQSAATMMFCTTFLSAPSDELNCDDNGGGGGAVGGGGLSPGSCLSTLHCLVLPQDDLYPSLPDPPARLSMSPKEPAHNLVNEMLLGVSMSTCRERDGPTLPMATVDIKNPEISNVQRYHNNSQVNNIVHSSFQKREKKGKVKKKRLTKADIGTPSNFQHIGHVGWDPNTGFDLNNLDPELKNLFDMCGISEAQLKDKETSKVIYDFIEKKGGVEAVKNELRRQAPPPPPSRGGPPPPPPPPHHTSAPPPPPPARGRGAPPPPPPSRAPISAPPPPPPSRPGMSAPPPPPPPSRGSLPPPPPPAHASIHVAPPPPPPPSSSTPYSTGAPPPPPPPPPPPGPPPPAPPLLTEADGGDGGLPSTGKPALLSQIREGTQLKKVEQKERPVSNNTGRDALLDQIRQGIQLKARDDITDSTPSTPAPSAGIVGALMEVMQKRSKAIHSS</sequence>
<evidence type="ECO:0000256" key="2">
    <source>
        <dbReference type="ARBA" id="ARBA00004245"/>
    </source>
</evidence>
<dbReference type="Proteomes" id="UP000327493">
    <property type="component" value="Chromosome 23"/>
</dbReference>
<dbReference type="Pfam" id="PF00786">
    <property type="entry name" value="PBD"/>
    <property type="match status" value="1"/>
</dbReference>
<dbReference type="SMART" id="SM00246">
    <property type="entry name" value="WH2"/>
    <property type="match status" value="2"/>
</dbReference>
<keyword evidence="3" id="KW-0963">Cytoplasm</keyword>
<name>A0A5J5CHX2_9PERO</name>
<dbReference type="GO" id="GO:0005856">
    <property type="term" value="C:cytoskeleton"/>
    <property type="evidence" value="ECO:0007669"/>
    <property type="project" value="UniProtKB-SubCell"/>
</dbReference>
<dbReference type="FunFam" id="3.90.810.10:FF:000003">
    <property type="entry name" value="Neural Wiskott-Aldrich syndrome protein-like"/>
    <property type="match status" value="1"/>
</dbReference>
<dbReference type="PROSITE" id="PS50108">
    <property type="entry name" value="CRIB"/>
    <property type="match status" value="1"/>
</dbReference>
<keyword evidence="13" id="KW-1185">Reference proteome</keyword>
<dbReference type="CDD" id="cd00132">
    <property type="entry name" value="CRIB"/>
    <property type="match status" value="1"/>
</dbReference>
<dbReference type="GO" id="GO:0003779">
    <property type="term" value="F:actin binding"/>
    <property type="evidence" value="ECO:0007669"/>
    <property type="project" value="InterPro"/>
</dbReference>
<evidence type="ECO:0000256" key="4">
    <source>
        <dbReference type="ARBA" id="ARBA00022553"/>
    </source>
</evidence>
<dbReference type="EMBL" id="VOFY01000023">
    <property type="protein sequence ID" value="KAA8580136.1"/>
    <property type="molecule type" value="Genomic_DNA"/>
</dbReference>
<dbReference type="InterPro" id="IPR011026">
    <property type="entry name" value="WAS_C"/>
</dbReference>
<evidence type="ECO:0000313" key="13">
    <source>
        <dbReference type="Proteomes" id="UP000327493"/>
    </source>
</evidence>
<feature type="domain" description="WH2" evidence="11">
    <location>
        <begin position="663"/>
        <end position="680"/>
    </location>
</feature>
<feature type="compositionally biased region" description="Basic and acidic residues" evidence="8">
    <location>
        <begin position="13"/>
        <end position="26"/>
    </location>
</feature>
<evidence type="ECO:0008006" key="14">
    <source>
        <dbReference type="Google" id="ProtNLM"/>
    </source>
</evidence>
<dbReference type="CDD" id="cd01205">
    <property type="entry name" value="EVH1_WASP-like"/>
    <property type="match status" value="1"/>
</dbReference>
<dbReference type="Gene3D" id="2.30.29.30">
    <property type="entry name" value="Pleckstrin-homology domain (PH domain)/Phosphotyrosine-binding domain (PTB)"/>
    <property type="match status" value="1"/>
</dbReference>
<keyword evidence="4" id="KW-0597">Phosphoprotein</keyword>
<dbReference type="GO" id="GO:0007015">
    <property type="term" value="P:actin filament organization"/>
    <property type="evidence" value="ECO:0007669"/>
    <property type="project" value="InterPro"/>
</dbReference>
<evidence type="ECO:0000256" key="7">
    <source>
        <dbReference type="ARBA" id="ARBA00023242"/>
    </source>
</evidence>
<dbReference type="InterPro" id="IPR033927">
    <property type="entry name" value="WASPfam_EVH1"/>
</dbReference>
<keyword evidence="5" id="KW-0677">Repeat</keyword>
<evidence type="ECO:0000256" key="5">
    <source>
        <dbReference type="ARBA" id="ARBA00022737"/>
    </source>
</evidence>
<evidence type="ECO:0000313" key="12">
    <source>
        <dbReference type="EMBL" id="KAA8580136.1"/>
    </source>
</evidence>
<dbReference type="SMART" id="SM00285">
    <property type="entry name" value="PBD"/>
    <property type="match status" value="1"/>
</dbReference>
<feature type="compositionally biased region" description="Pro residues" evidence="8">
    <location>
        <begin position="599"/>
        <end position="618"/>
    </location>
</feature>
<dbReference type="PANTHER" id="PTHR11202:SF36">
    <property type="entry name" value="ACTIN NUCLEATION-PROMOTING FACTOR WASL"/>
    <property type="match status" value="1"/>
</dbReference>
<feature type="domain" description="CRIB" evidence="9">
    <location>
        <begin position="423"/>
        <end position="436"/>
    </location>
</feature>
<dbReference type="GO" id="GO:0005634">
    <property type="term" value="C:nucleus"/>
    <property type="evidence" value="ECO:0007669"/>
    <property type="project" value="UniProtKB-SubCell"/>
</dbReference>
<evidence type="ECO:0000259" key="10">
    <source>
        <dbReference type="PROSITE" id="PS50229"/>
    </source>
</evidence>
<feature type="non-terminal residue" evidence="12">
    <location>
        <position position="715"/>
    </location>
</feature>
<evidence type="ECO:0000256" key="6">
    <source>
        <dbReference type="ARBA" id="ARBA00023212"/>
    </source>
</evidence>
<dbReference type="PANTHER" id="PTHR11202">
    <property type="entry name" value="SPROUTY-RELATED, EVH1 DOMAIN-CONTAINING PROTEIN FAMILY MEMBER"/>
    <property type="match status" value="1"/>
</dbReference>
<comment type="subcellular location">
    <subcellularLocation>
        <location evidence="2">Cytoplasm</location>
        <location evidence="2">Cytoskeleton</location>
    </subcellularLocation>
    <subcellularLocation>
        <location evidence="1">Nucleus</location>
    </subcellularLocation>
</comment>
<organism evidence="12 13">
    <name type="scientific">Etheostoma spectabile</name>
    <name type="common">orangethroat darter</name>
    <dbReference type="NCBI Taxonomy" id="54343"/>
    <lineage>
        <taxon>Eukaryota</taxon>
        <taxon>Metazoa</taxon>
        <taxon>Chordata</taxon>
        <taxon>Craniata</taxon>
        <taxon>Vertebrata</taxon>
        <taxon>Euteleostomi</taxon>
        <taxon>Actinopterygii</taxon>
        <taxon>Neopterygii</taxon>
        <taxon>Teleostei</taxon>
        <taxon>Neoteleostei</taxon>
        <taxon>Acanthomorphata</taxon>
        <taxon>Eupercaria</taxon>
        <taxon>Perciformes</taxon>
        <taxon>Percoidei</taxon>
        <taxon>Percidae</taxon>
        <taxon>Etheostomatinae</taxon>
        <taxon>Etheostoma</taxon>
    </lineage>
</organism>
<dbReference type="Pfam" id="PF02205">
    <property type="entry name" value="WH2"/>
    <property type="match status" value="2"/>
</dbReference>
<keyword evidence="7" id="KW-0539">Nucleus</keyword>
<dbReference type="InterPro" id="IPR003124">
    <property type="entry name" value="WH2_dom"/>
</dbReference>
<dbReference type="PROSITE" id="PS51082">
    <property type="entry name" value="WH2"/>
    <property type="match status" value="2"/>
</dbReference>
<feature type="domain" description="WH1" evidence="10">
    <location>
        <begin position="60"/>
        <end position="200"/>
    </location>
</feature>
<feature type="compositionally biased region" description="Pro residues" evidence="8">
    <location>
        <begin position="582"/>
        <end position="591"/>
    </location>
</feature>
<feature type="compositionally biased region" description="Pro residues" evidence="8">
    <location>
        <begin position="496"/>
        <end position="575"/>
    </location>
</feature>
<feature type="region of interest" description="Disordered" evidence="8">
    <location>
        <begin position="493"/>
        <end position="646"/>
    </location>
</feature>
<dbReference type="InterPro" id="IPR000697">
    <property type="entry name" value="WH1/EVH1_dom"/>
</dbReference>
<dbReference type="InterPro" id="IPR000095">
    <property type="entry name" value="CRIB_dom"/>
</dbReference>
<evidence type="ECO:0000256" key="8">
    <source>
        <dbReference type="SAM" id="MobiDB-lite"/>
    </source>
</evidence>
<accession>A0A5J5CHX2</accession>
<evidence type="ECO:0000256" key="1">
    <source>
        <dbReference type="ARBA" id="ARBA00004123"/>
    </source>
</evidence>
<dbReference type="InterPro" id="IPR036936">
    <property type="entry name" value="CRIB_dom_sf"/>
</dbReference>
<dbReference type="SMART" id="SM00461">
    <property type="entry name" value="WH1"/>
    <property type="match status" value="1"/>
</dbReference>
<evidence type="ECO:0000259" key="11">
    <source>
        <dbReference type="PROSITE" id="PS51082"/>
    </source>
</evidence>
<reference evidence="12 13" key="1">
    <citation type="submission" date="2019-08" db="EMBL/GenBank/DDBJ databases">
        <title>A chromosome-level genome assembly, high-density linkage maps, and genome scans reveal the genomic architecture of hybrid incompatibilities underlying speciation via character displacement in darters (Percidae: Etheostominae).</title>
        <authorList>
            <person name="Moran R.L."/>
            <person name="Catchen J.M."/>
            <person name="Fuller R.C."/>
        </authorList>
    </citation>
    <scope>NUCLEOTIDE SEQUENCE [LARGE SCALE GENOMIC DNA]</scope>
    <source>
        <strain evidence="12">EspeVRDwgs_2016</strain>
        <tissue evidence="12">Muscle</tissue>
    </source>
</reference>
<dbReference type="CDD" id="cd22075">
    <property type="entry name" value="WH2_hN-WASP_r2_like"/>
    <property type="match status" value="1"/>
</dbReference>
<gene>
    <name evidence="12" type="ORF">FQN60_005671</name>
</gene>
<dbReference type="PROSITE" id="PS50229">
    <property type="entry name" value="WH1"/>
    <property type="match status" value="1"/>
</dbReference>
<dbReference type="Pfam" id="PF00568">
    <property type="entry name" value="WH1"/>
    <property type="match status" value="1"/>
</dbReference>
<dbReference type="Gene3D" id="3.90.810.10">
    <property type="entry name" value="CRIB domain"/>
    <property type="match status" value="2"/>
</dbReference>
<evidence type="ECO:0000259" key="9">
    <source>
        <dbReference type="PROSITE" id="PS50108"/>
    </source>
</evidence>
<dbReference type="SUPFAM" id="SSF47912">
    <property type="entry name" value="Wiscott-Aldrich syndrome protein, WASP, C-terminal domain"/>
    <property type="match status" value="2"/>
</dbReference>
<comment type="caution">
    <text evidence="12">The sequence shown here is derived from an EMBL/GenBank/DDBJ whole genome shotgun (WGS) entry which is preliminary data.</text>
</comment>
<protein>
    <recommendedName>
        <fullName evidence="14">WH1 domain-containing protein</fullName>
    </recommendedName>
</protein>
<dbReference type="SUPFAM" id="SSF50729">
    <property type="entry name" value="PH domain-like"/>
    <property type="match status" value="1"/>
</dbReference>
<proteinExistence type="predicted"/>
<dbReference type="AlphaFoldDB" id="A0A5J5CHX2"/>